<dbReference type="Pfam" id="PF11838">
    <property type="entry name" value="ERAP1_C"/>
    <property type="match status" value="1"/>
</dbReference>
<evidence type="ECO:0000313" key="2">
    <source>
        <dbReference type="EMBL" id="KHJ95773.1"/>
    </source>
</evidence>
<feature type="domain" description="ERAP1-like C-terminal" evidence="1">
    <location>
        <begin position="4"/>
        <end position="88"/>
    </location>
</feature>
<name>A0A0B1TE01_OESDE</name>
<keyword evidence="3" id="KW-1185">Reference proteome</keyword>
<evidence type="ECO:0000259" key="1">
    <source>
        <dbReference type="Pfam" id="PF11838"/>
    </source>
</evidence>
<evidence type="ECO:0000313" key="3">
    <source>
        <dbReference type="Proteomes" id="UP000053660"/>
    </source>
</evidence>
<sequence>MLLFYGASVSKVGQEFLWQYFKENMGFLAEKFGGVGSSLFQRCLKLAIERQCSDEFVQEVENHFCKSLSSQDMQTLDRPIKQATESVRLNKKLLQSNLADIDAFLTAQGM</sequence>
<proteinExistence type="predicted"/>
<dbReference type="Gene3D" id="1.25.50.20">
    <property type="match status" value="1"/>
</dbReference>
<dbReference type="EMBL" id="KN549853">
    <property type="protein sequence ID" value="KHJ95773.1"/>
    <property type="molecule type" value="Genomic_DNA"/>
</dbReference>
<dbReference type="AlphaFoldDB" id="A0A0B1TE01"/>
<dbReference type="OrthoDB" id="5818293at2759"/>
<organism evidence="2 3">
    <name type="scientific">Oesophagostomum dentatum</name>
    <name type="common">Nodular worm</name>
    <dbReference type="NCBI Taxonomy" id="61180"/>
    <lineage>
        <taxon>Eukaryota</taxon>
        <taxon>Metazoa</taxon>
        <taxon>Ecdysozoa</taxon>
        <taxon>Nematoda</taxon>
        <taxon>Chromadorea</taxon>
        <taxon>Rhabditida</taxon>
        <taxon>Rhabditina</taxon>
        <taxon>Rhabditomorpha</taxon>
        <taxon>Strongyloidea</taxon>
        <taxon>Strongylidae</taxon>
        <taxon>Oesophagostomum</taxon>
    </lineage>
</organism>
<protein>
    <recommendedName>
        <fullName evidence="1">ERAP1-like C-terminal domain-containing protein</fullName>
    </recommendedName>
</protein>
<dbReference type="Proteomes" id="UP000053660">
    <property type="component" value="Unassembled WGS sequence"/>
</dbReference>
<dbReference type="InterPro" id="IPR024571">
    <property type="entry name" value="ERAP1-like_C_dom"/>
</dbReference>
<accession>A0A0B1TE01</accession>
<reference evidence="2 3" key="1">
    <citation type="submission" date="2014-03" db="EMBL/GenBank/DDBJ databases">
        <title>Draft genome of the hookworm Oesophagostomum dentatum.</title>
        <authorList>
            <person name="Mitreva M."/>
        </authorList>
    </citation>
    <scope>NUCLEOTIDE SEQUENCE [LARGE SCALE GENOMIC DNA]</scope>
    <source>
        <strain evidence="2 3">OD-Hann</strain>
    </source>
</reference>
<gene>
    <name evidence="2" type="ORF">OESDEN_04272</name>
</gene>